<dbReference type="EC" id="2.7.1.40" evidence="3 12"/>
<protein>
    <recommendedName>
        <fullName evidence="3 12">Pyruvate kinase</fullName>
        <ecNumber evidence="3 12">2.7.1.40</ecNumber>
    </recommendedName>
</protein>
<dbReference type="EMBL" id="JACIJB010000001">
    <property type="protein sequence ID" value="MBB5659912.1"/>
    <property type="molecule type" value="Genomic_DNA"/>
</dbReference>
<evidence type="ECO:0000256" key="13">
    <source>
        <dbReference type="RuleBase" id="RU000504"/>
    </source>
</evidence>
<keyword evidence="17" id="KW-1185">Reference proteome</keyword>
<dbReference type="GO" id="GO:0000287">
    <property type="term" value="F:magnesium ion binding"/>
    <property type="evidence" value="ECO:0007669"/>
    <property type="project" value="UniProtKB-UniRule"/>
</dbReference>
<dbReference type="Pfam" id="PF00224">
    <property type="entry name" value="PK"/>
    <property type="match status" value="1"/>
</dbReference>
<evidence type="ECO:0000256" key="3">
    <source>
        <dbReference type="ARBA" id="ARBA00012142"/>
    </source>
</evidence>
<sequence>MKRARHARIVATLGPASRSPGMVKTLAQAGVDVFRLNFSHGSHDDHAAALKAVRGAEMALKRPLGVLADLQGPKLRLGRFRDVEIDIKPGHKMRFDLDPEPGDEKRVQMPHPEIFRALREGMLLLLDDGRVRLRVGKRSDDWADVTVESGSKLSDRKGVAVPEAVIPVSALTPKDREDLAFALRIGVDWVALSFVQKAEDMAELKRLVNGKAACLAKIEKPQALNELEAILDYSDGVMVARGDLGVELDPEEVPVAQKAIIRAARHRGVPVIVATQMLESMTSAPAPTRAEATDVANAVYEGADALMLSAETASGDYPVEAVTMMNRIMERVERDPVWPSLMDAEHAGMDDIDADALVAAARKAGEAQSTACIVVFTTLGGTARRMARERPLHTVLALTPNPDTARRLALVWGLEPRLGRQPDSLEQVTDDAVNGAMDYGLAQPGQRILILAGTPFGAPGAANLLRLAHAPAKMKRRK</sequence>
<dbReference type="InterPro" id="IPR015813">
    <property type="entry name" value="Pyrv/PenolPyrv_kinase-like_dom"/>
</dbReference>
<name>A0A7W9A2B6_9CAUL</name>
<dbReference type="Proteomes" id="UP000548978">
    <property type="component" value="Unassembled WGS sequence"/>
</dbReference>
<keyword evidence="7 13" id="KW-0418">Kinase</keyword>
<dbReference type="InterPro" id="IPR036918">
    <property type="entry name" value="Pyrv_Knase_C_sf"/>
</dbReference>
<evidence type="ECO:0000256" key="5">
    <source>
        <dbReference type="ARBA" id="ARBA00022723"/>
    </source>
</evidence>
<dbReference type="InterPro" id="IPR001697">
    <property type="entry name" value="Pyr_Knase"/>
</dbReference>
<dbReference type="GO" id="GO:0030955">
    <property type="term" value="F:potassium ion binding"/>
    <property type="evidence" value="ECO:0007669"/>
    <property type="project" value="UniProtKB-UniRule"/>
</dbReference>
<dbReference type="SUPFAM" id="SSF50800">
    <property type="entry name" value="PK beta-barrel domain-like"/>
    <property type="match status" value="1"/>
</dbReference>
<evidence type="ECO:0000256" key="10">
    <source>
        <dbReference type="ARBA" id="ARBA00023152"/>
    </source>
</evidence>
<evidence type="ECO:0000256" key="11">
    <source>
        <dbReference type="ARBA" id="ARBA00023317"/>
    </source>
</evidence>
<comment type="similarity">
    <text evidence="2 13">Belongs to the pyruvate kinase family.</text>
</comment>
<dbReference type="PRINTS" id="PR01050">
    <property type="entry name" value="PYRUVTKNASE"/>
</dbReference>
<evidence type="ECO:0000256" key="2">
    <source>
        <dbReference type="ARBA" id="ARBA00008663"/>
    </source>
</evidence>
<evidence type="ECO:0000256" key="1">
    <source>
        <dbReference type="ARBA" id="ARBA00004997"/>
    </source>
</evidence>
<dbReference type="SUPFAM" id="SSF51621">
    <property type="entry name" value="Phosphoenolpyruvate/pyruvate domain"/>
    <property type="match status" value="1"/>
</dbReference>
<evidence type="ECO:0000256" key="4">
    <source>
        <dbReference type="ARBA" id="ARBA00022679"/>
    </source>
</evidence>
<evidence type="ECO:0000256" key="9">
    <source>
        <dbReference type="ARBA" id="ARBA00022842"/>
    </source>
</evidence>
<dbReference type="GO" id="GO:0016301">
    <property type="term" value="F:kinase activity"/>
    <property type="evidence" value="ECO:0007669"/>
    <property type="project" value="UniProtKB-KW"/>
</dbReference>
<dbReference type="InterPro" id="IPR015793">
    <property type="entry name" value="Pyrv_Knase_brl"/>
</dbReference>
<dbReference type="PANTHER" id="PTHR11817">
    <property type="entry name" value="PYRUVATE KINASE"/>
    <property type="match status" value="1"/>
</dbReference>
<dbReference type="RefSeq" id="WP_123287319.1">
    <property type="nucleotide sequence ID" value="NZ_JACIJB010000001.1"/>
</dbReference>
<reference evidence="16 17" key="1">
    <citation type="submission" date="2020-08" db="EMBL/GenBank/DDBJ databases">
        <title>Genomic Encyclopedia of Type Strains, Phase IV (KMG-IV): sequencing the most valuable type-strain genomes for metagenomic binning, comparative biology and taxonomic classification.</title>
        <authorList>
            <person name="Goeker M."/>
        </authorList>
    </citation>
    <scope>NUCLEOTIDE SEQUENCE [LARGE SCALE GENOMIC DNA]</scope>
    <source>
        <strain evidence="16 17">DSM 24448</strain>
    </source>
</reference>
<dbReference type="Gene3D" id="2.40.33.10">
    <property type="entry name" value="PK beta-barrel domain-like"/>
    <property type="match status" value="1"/>
</dbReference>
<dbReference type="InterPro" id="IPR015795">
    <property type="entry name" value="Pyrv_Knase_C"/>
</dbReference>
<dbReference type="NCBIfam" id="NF004491">
    <property type="entry name" value="PRK05826.1"/>
    <property type="match status" value="1"/>
</dbReference>
<feature type="domain" description="Pyruvate kinase C-terminal" evidence="15">
    <location>
        <begin position="355"/>
        <end position="467"/>
    </location>
</feature>
<accession>A0A7W9A2B6</accession>
<dbReference type="NCBIfam" id="NF004886">
    <property type="entry name" value="PRK06247.1"/>
    <property type="match status" value="1"/>
</dbReference>
<dbReference type="Gene3D" id="3.20.20.60">
    <property type="entry name" value="Phosphoenolpyruvate-binding domains"/>
    <property type="match status" value="1"/>
</dbReference>
<keyword evidence="4 13" id="KW-0808">Transferase</keyword>
<gene>
    <name evidence="16" type="ORF">FHS65_000630</name>
</gene>
<keyword evidence="8" id="KW-0067">ATP-binding</keyword>
<keyword evidence="9 13" id="KW-0460">Magnesium</keyword>
<evidence type="ECO:0000313" key="17">
    <source>
        <dbReference type="Proteomes" id="UP000548978"/>
    </source>
</evidence>
<comment type="catalytic activity">
    <reaction evidence="13">
        <text>pyruvate + ATP = phosphoenolpyruvate + ADP + H(+)</text>
        <dbReference type="Rhea" id="RHEA:18157"/>
        <dbReference type="ChEBI" id="CHEBI:15361"/>
        <dbReference type="ChEBI" id="CHEBI:15378"/>
        <dbReference type="ChEBI" id="CHEBI:30616"/>
        <dbReference type="ChEBI" id="CHEBI:58702"/>
        <dbReference type="ChEBI" id="CHEBI:456216"/>
        <dbReference type="EC" id="2.7.1.40"/>
    </reaction>
</comment>
<dbReference type="InterPro" id="IPR015806">
    <property type="entry name" value="Pyrv_Knase_insert_dom_sf"/>
</dbReference>
<evidence type="ECO:0000259" key="15">
    <source>
        <dbReference type="Pfam" id="PF02887"/>
    </source>
</evidence>
<dbReference type="NCBIfam" id="NF004978">
    <property type="entry name" value="PRK06354.1"/>
    <property type="match status" value="1"/>
</dbReference>
<comment type="caution">
    <text evidence="16">The sequence shown here is derived from an EMBL/GenBank/DDBJ whole genome shotgun (WGS) entry which is preliminary data.</text>
</comment>
<keyword evidence="6" id="KW-0547">Nucleotide-binding</keyword>
<dbReference type="SUPFAM" id="SSF52935">
    <property type="entry name" value="PK C-terminal domain-like"/>
    <property type="match status" value="1"/>
</dbReference>
<evidence type="ECO:0000256" key="8">
    <source>
        <dbReference type="ARBA" id="ARBA00022840"/>
    </source>
</evidence>
<dbReference type="InterPro" id="IPR011037">
    <property type="entry name" value="Pyrv_Knase-like_insert_dom_sf"/>
</dbReference>
<comment type="pathway">
    <text evidence="1 13">Carbohydrate degradation; glycolysis; pyruvate from D-glyceraldehyde 3-phosphate: step 5/5.</text>
</comment>
<dbReference type="AlphaFoldDB" id="A0A7W9A2B6"/>
<evidence type="ECO:0000313" key="16">
    <source>
        <dbReference type="EMBL" id="MBB5659912.1"/>
    </source>
</evidence>
<dbReference type="GO" id="GO:0005524">
    <property type="term" value="F:ATP binding"/>
    <property type="evidence" value="ECO:0007669"/>
    <property type="project" value="UniProtKB-KW"/>
</dbReference>
<proteinExistence type="inferred from homology"/>
<dbReference type="OrthoDB" id="9812123at2"/>
<dbReference type="UniPathway" id="UPA00109">
    <property type="reaction ID" value="UER00188"/>
</dbReference>
<dbReference type="NCBIfam" id="TIGR01064">
    <property type="entry name" value="pyruv_kin"/>
    <property type="match status" value="1"/>
</dbReference>
<dbReference type="InterPro" id="IPR040442">
    <property type="entry name" value="Pyrv_kinase-like_dom_sf"/>
</dbReference>
<organism evidence="16 17">
    <name type="scientific">Brevundimonas halotolerans</name>
    <dbReference type="NCBI Taxonomy" id="69670"/>
    <lineage>
        <taxon>Bacteria</taxon>
        <taxon>Pseudomonadati</taxon>
        <taxon>Pseudomonadota</taxon>
        <taxon>Alphaproteobacteria</taxon>
        <taxon>Caulobacterales</taxon>
        <taxon>Caulobacteraceae</taxon>
        <taxon>Brevundimonas</taxon>
    </lineage>
</organism>
<keyword evidence="11 16" id="KW-0670">Pyruvate</keyword>
<evidence type="ECO:0000259" key="14">
    <source>
        <dbReference type="Pfam" id="PF00224"/>
    </source>
</evidence>
<feature type="domain" description="Pyruvate kinase barrel" evidence="14">
    <location>
        <begin position="5"/>
        <end position="322"/>
    </location>
</feature>
<keyword evidence="5" id="KW-0479">Metal-binding</keyword>
<evidence type="ECO:0000256" key="12">
    <source>
        <dbReference type="NCBIfam" id="TIGR01064"/>
    </source>
</evidence>
<evidence type="ECO:0000256" key="6">
    <source>
        <dbReference type="ARBA" id="ARBA00022741"/>
    </source>
</evidence>
<dbReference type="GO" id="GO:0004743">
    <property type="term" value="F:pyruvate kinase activity"/>
    <property type="evidence" value="ECO:0007669"/>
    <property type="project" value="UniProtKB-UniRule"/>
</dbReference>
<evidence type="ECO:0000256" key="7">
    <source>
        <dbReference type="ARBA" id="ARBA00022777"/>
    </source>
</evidence>
<dbReference type="Pfam" id="PF02887">
    <property type="entry name" value="PK_C"/>
    <property type="match status" value="1"/>
</dbReference>
<keyword evidence="10 13" id="KW-0324">Glycolysis</keyword>
<dbReference type="Gene3D" id="3.40.1380.20">
    <property type="entry name" value="Pyruvate kinase, C-terminal domain"/>
    <property type="match status" value="1"/>
</dbReference>